<evidence type="ECO:0000256" key="3">
    <source>
        <dbReference type="ARBA" id="ARBA00022729"/>
    </source>
</evidence>
<dbReference type="PANTHER" id="PTHR30024:SF47">
    <property type="entry name" value="TAURINE-BINDING PERIPLASMIC PROTEIN"/>
    <property type="match status" value="1"/>
</dbReference>
<evidence type="ECO:0000256" key="2">
    <source>
        <dbReference type="ARBA" id="ARBA00010742"/>
    </source>
</evidence>
<dbReference type="SMART" id="SM00062">
    <property type="entry name" value="PBPb"/>
    <property type="match status" value="1"/>
</dbReference>
<dbReference type="Pfam" id="PF13379">
    <property type="entry name" value="NMT1_2"/>
    <property type="match status" value="1"/>
</dbReference>
<keyword evidence="3 4" id="KW-0732">Signal</keyword>
<dbReference type="PROSITE" id="PS51257">
    <property type="entry name" value="PROKAR_LIPOPROTEIN"/>
    <property type="match status" value="1"/>
</dbReference>
<feature type="signal peptide" evidence="4">
    <location>
        <begin position="1"/>
        <end position="23"/>
    </location>
</feature>
<feature type="chain" id="PRO_5047008028" evidence="4">
    <location>
        <begin position="24"/>
        <end position="352"/>
    </location>
</feature>
<dbReference type="InterPro" id="IPR010068">
    <property type="entry name" value="Peri-bd_TauA"/>
</dbReference>
<organism evidence="6 7">
    <name type="scientific">Microbispora corallina</name>
    <dbReference type="NCBI Taxonomy" id="83302"/>
    <lineage>
        <taxon>Bacteria</taxon>
        <taxon>Bacillati</taxon>
        <taxon>Actinomycetota</taxon>
        <taxon>Actinomycetes</taxon>
        <taxon>Streptosporangiales</taxon>
        <taxon>Streptosporangiaceae</taxon>
        <taxon>Microbispora</taxon>
    </lineage>
</organism>
<protein>
    <submittedName>
        <fullName evidence="6">Glycine/betaine ABC transporter substrate-binding protein</fullName>
    </submittedName>
</protein>
<reference evidence="6 7" key="1">
    <citation type="submission" date="2021-01" db="EMBL/GenBank/DDBJ databases">
        <title>Whole genome shotgun sequence of Microbispora corallina NBRC 16416.</title>
        <authorList>
            <person name="Komaki H."/>
            <person name="Tamura T."/>
        </authorList>
    </citation>
    <scope>NUCLEOTIDE SEQUENCE [LARGE SCALE GENOMIC DNA]</scope>
    <source>
        <strain evidence="6 7">NBRC 16416</strain>
    </source>
</reference>
<dbReference type="Gene3D" id="3.40.190.10">
    <property type="entry name" value="Periplasmic binding protein-like II"/>
    <property type="match status" value="2"/>
</dbReference>
<dbReference type="SUPFAM" id="SSF53850">
    <property type="entry name" value="Periplasmic binding protein-like II"/>
    <property type="match status" value="1"/>
</dbReference>
<dbReference type="PANTHER" id="PTHR30024">
    <property type="entry name" value="ALIPHATIC SULFONATES-BINDING PROTEIN-RELATED"/>
    <property type="match status" value="1"/>
</dbReference>
<evidence type="ECO:0000256" key="1">
    <source>
        <dbReference type="ARBA" id="ARBA00004418"/>
    </source>
</evidence>
<evidence type="ECO:0000313" key="6">
    <source>
        <dbReference type="EMBL" id="GIH37292.1"/>
    </source>
</evidence>
<dbReference type="RefSeq" id="WP_204055067.1">
    <property type="nucleotide sequence ID" value="NZ_BAAAGP010000001.1"/>
</dbReference>
<gene>
    <name evidence="6" type="ORF">Mco01_02920</name>
</gene>
<dbReference type="Proteomes" id="UP000603904">
    <property type="component" value="Unassembled WGS sequence"/>
</dbReference>
<name>A0ABQ4FR88_9ACTN</name>
<accession>A0ABQ4FR88</accession>
<evidence type="ECO:0000313" key="7">
    <source>
        <dbReference type="Proteomes" id="UP000603904"/>
    </source>
</evidence>
<feature type="domain" description="Solute-binding protein family 3/N-terminal" evidence="5">
    <location>
        <begin position="44"/>
        <end position="267"/>
    </location>
</feature>
<dbReference type="InterPro" id="IPR001638">
    <property type="entry name" value="Solute-binding_3/MltF_N"/>
</dbReference>
<evidence type="ECO:0000259" key="5">
    <source>
        <dbReference type="SMART" id="SM00062"/>
    </source>
</evidence>
<sequence>MRNALKRLAAGIAAASLSLAVSACGGSDASGGSAGSGGDGVPATLRIGYQLIPNGDLIVKDQKWLEQALPNTKIVWSKFDSGGDVNTAMIAGAIDIGLAGSSPVTKGLSAPLNIPYRVPWIFDVIGDNEALVVRNGVADLKGLAGKRVATPFSSTSHYSLLAALAEAGLSESQVKILDMEPPDIQAAWQRGDIDGAYVWTPVLAELQKSGKTLVTSRELAQRGKLTADLAVVRDEFADRYPAALKTWLQQEDRAVKLVRSDKNAAAAAVARQLNLTPDEAARQIDQLVLLDGTQQQSADYLGTPSAPGKLADNLHSAAEFLKTQQKIDAVPDLPAFQKGLATKDLANAFAAG</sequence>
<dbReference type="CDD" id="cd13560">
    <property type="entry name" value="PBP2_taurine"/>
    <property type="match status" value="1"/>
</dbReference>
<comment type="similarity">
    <text evidence="2">Belongs to the bacterial solute-binding protein SsuA/TauA family.</text>
</comment>
<comment type="caution">
    <text evidence="6">The sequence shown here is derived from an EMBL/GenBank/DDBJ whole genome shotgun (WGS) entry which is preliminary data.</text>
</comment>
<comment type="subcellular location">
    <subcellularLocation>
        <location evidence="1">Periplasm</location>
    </subcellularLocation>
</comment>
<evidence type="ECO:0000256" key="4">
    <source>
        <dbReference type="SAM" id="SignalP"/>
    </source>
</evidence>
<proteinExistence type="inferred from homology"/>
<dbReference type="EMBL" id="BOOC01000001">
    <property type="protein sequence ID" value="GIH37292.1"/>
    <property type="molecule type" value="Genomic_DNA"/>
</dbReference>
<keyword evidence="7" id="KW-1185">Reference proteome</keyword>